<dbReference type="GO" id="GO:0031122">
    <property type="term" value="P:cytoplasmic microtubule organization"/>
    <property type="evidence" value="ECO:0007669"/>
    <property type="project" value="TreeGrafter"/>
</dbReference>
<evidence type="ECO:0000259" key="5">
    <source>
        <dbReference type="PROSITE" id="PS50053"/>
    </source>
</evidence>
<feature type="domain" description="CAP-Gly" evidence="6">
    <location>
        <begin position="191"/>
        <end position="225"/>
    </location>
</feature>
<evidence type="ECO:0000313" key="7">
    <source>
        <dbReference type="EMBL" id="ANB13152.1"/>
    </source>
</evidence>
<dbReference type="GO" id="GO:0005938">
    <property type="term" value="C:cell cortex"/>
    <property type="evidence" value="ECO:0007669"/>
    <property type="project" value="TreeGrafter"/>
</dbReference>
<proteinExistence type="inferred from homology"/>
<dbReference type="GO" id="GO:0005634">
    <property type="term" value="C:nucleus"/>
    <property type="evidence" value="ECO:0007669"/>
    <property type="project" value="TreeGrafter"/>
</dbReference>
<dbReference type="OrthoDB" id="5295208at2759"/>
<dbReference type="Gene3D" id="3.10.20.90">
    <property type="entry name" value="Phosphatidylinositol 3-kinase Catalytic Subunit, Chain A, domain 1"/>
    <property type="match status" value="1"/>
</dbReference>
<keyword evidence="2" id="KW-0963">Cytoplasm</keyword>
<dbReference type="Pfam" id="PF14560">
    <property type="entry name" value="Ubiquitin_2"/>
    <property type="match status" value="1"/>
</dbReference>
<dbReference type="SUPFAM" id="SSF54236">
    <property type="entry name" value="Ubiquitin-like"/>
    <property type="match status" value="1"/>
</dbReference>
<dbReference type="PROSITE" id="PS50245">
    <property type="entry name" value="CAP_GLY_2"/>
    <property type="match status" value="1"/>
</dbReference>
<dbReference type="InterPro" id="IPR036859">
    <property type="entry name" value="CAP-Gly_dom_sf"/>
</dbReference>
<keyword evidence="8" id="KW-1185">Reference proteome</keyword>
<feature type="domain" description="Ubiquitin-like" evidence="5">
    <location>
        <begin position="6"/>
        <end position="92"/>
    </location>
</feature>
<dbReference type="SMART" id="SM01052">
    <property type="entry name" value="CAP_GLY"/>
    <property type="match status" value="1"/>
</dbReference>
<dbReference type="PANTHER" id="PTHR18916">
    <property type="entry name" value="DYNACTIN 1-RELATED MICROTUBULE-BINDING"/>
    <property type="match status" value="1"/>
</dbReference>
<evidence type="ECO:0000256" key="3">
    <source>
        <dbReference type="ARBA" id="ARBA00023186"/>
    </source>
</evidence>
<dbReference type="InterPro" id="IPR000626">
    <property type="entry name" value="Ubiquitin-like_dom"/>
</dbReference>
<keyword evidence="3" id="KW-0143">Chaperone</keyword>
<reference evidence="7 8" key="1">
    <citation type="submission" date="2016-02" db="EMBL/GenBank/DDBJ databases">
        <title>Complete genome sequence and transcriptome regulation of the pentose utilising yeast Sugiyamaella lignohabitans.</title>
        <authorList>
            <person name="Bellasio M."/>
            <person name="Peymann A."/>
            <person name="Valli M."/>
            <person name="Sipitzky M."/>
            <person name="Graf A."/>
            <person name="Sauer M."/>
            <person name="Marx H."/>
            <person name="Mattanovich D."/>
        </authorList>
    </citation>
    <scope>NUCLEOTIDE SEQUENCE [LARGE SCALE GENOMIC DNA]</scope>
    <source>
        <strain evidence="7 8">CBS 10342</strain>
    </source>
</reference>
<dbReference type="PROSITE" id="PS50053">
    <property type="entry name" value="UBIQUITIN_2"/>
    <property type="match status" value="1"/>
</dbReference>
<dbReference type="RefSeq" id="XP_018735629.1">
    <property type="nucleotide sequence ID" value="XM_018878313.1"/>
</dbReference>
<dbReference type="GO" id="GO:0007021">
    <property type="term" value="P:tubulin complex assembly"/>
    <property type="evidence" value="ECO:0007669"/>
    <property type="project" value="InterPro"/>
</dbReference>
<evidence type="ECO:0000313" key="8">
    <source>
        <dbReference type="Proteomes" id="UP000189580"/>
    </source>
</evidence>
<dbReference type="CDD" id="cd01789">
    <property type="entry name" value="Ubl_TBCB"/>
    <property type="match status" value="1"/>
</dbReference>
<dbReference type="GO" id="GO:0035371">
    <property type="term" value="C:microtubule plus-end"/>
    <property type="evidence" value="ECO:0007669"/>
    <property type="project" value="TreeGrafter"/>
</dbReference>
<dbReference type="PANTHER" id="PTHR18916:SF85">
    <property type="entry name" value="TUBULIN-FOLDING COFACTOR B"/>
    <property type="match status" value="1"/>
</dbReference>
<dbReference type="InterPro" id="IPR029071">
    <property type="entry name" value="Ubiquitin-like_domsf"/>
</dbReference>
<comment type="subcellular location">
    <subcellularLocation>
        <location evidence="1">Cytoplasm</location>
    </subcellularLocation>
</comment>
<dbReference type="GO" id="GO:0007023">
    <property type="term" value="P:post-chaperonin tubulin folding pathway"/>
    <property type="evidence" value="ECO:0007669"/>
    <property type="project" value="InterPro"/>
</dbReference>
<dbReference type="AlphaFoldDB" id="A0A167DPY3"/>
<dbReference type="InterPro" id="IPR000938">
    <property type="entry name" value="CAP-Gly_domain"/>
</dbReference>
<dbReference type="GO" id="GO:0043014">
    <property type="term" value="F:alpha-tubulin binding"/>
    <property type="evidence" value="ECO:0007669"/>
    <property type="project" value="InterPro"/>
</dbReference>
<evidence type="ECO:0000256" key="2">
    <source>
        <dbReference type="ARBA" id="ARBA00022490"/>
    </source>
</evidence>
<gene>
    <name evidence="7" type="primary">ALF1</name>
    <name evidence="7" type="ORF">AWJ20_1434</name>
</gene>
<dbReference type="SUPFAM" id="SSF74924">
    <property type="entry name" value="Cap-Gly domain"/>
    <property type="match status" value="1"/>
</dbReference>
<organism evidence="7 8">
    <name type="scientific">Sugiyamaella lignohabitans</name>
    <dbReference type="NCBI Taxonomy" id="796027"/>
    <lineage>
        <taxon>Eukaryota</taxon>
        <taxon>Fungi</taxon>
        <taxon>Dikarya</taxon>
        <taxon>Ascomycota</taxon>
        <taxon>Saccharomycotina</taxon>
        <taxon>Dipodascomycetes</taxon>
        <taxon>Dipodascales</taxon>
        <taxon>Trichomonascaceae</taxon>
        <taxon>Sugiyamaella</taxon>
    </lineage>
</organism>
<dbReference type="EMBL" id="CP014501">
    <property type="protein sequence ID" value="ANB13152.1"/>
    <property type="molecule type" value="Genomic_DNA"/>
</dbReference>
<dbReference type="Proteomes" id="UP000189580">
    <property type="component" value="Chromosome a"/>
</dbReference>
<comment type="similarity">
    <text evidence="4">Belongs to the TBCB family.</text>
</comment>
<evidence type="ECO:0000256" key="1">
    <source>
        <dbReference type="ARBA" id="ARBA00004496"/>
    </source>
</evidence>
<protein>
    <submittedName>
        <fullName evidence="7">Alf1p</fullName>
    </submittedName>
</protein>
<name>A0A167DPY3_9ASCO</name>
<dbReference type="Pfam" id="PF01302">
    <property type="entry name" value="CAP_GLY"/>
    <property type="match status" value="1"/>
</dbReference>
<dbReference type="KEGG" id="slb:AWJ20_1434"/>
<dbReference type="GeneID" id="30033236"/>
<sequence length="245" mass="27377">MATNDVSMFVTSEQTSSERRISPGWTVAQLKGKLEHITGIPPASQKIHIHGPSTKTTGLSVELSDQDENKILSSYNLAEYGRIHVEDTRPIGSQLNFNDTSAVEKYVMPEDEYSTREDSVLNWKKKNQLGRFDPNAKTVIEEQERQSEKLIQEKGIAVGLRCQVSSEGAHRRGQVKFVGEVPEIANKTTKVWIGVEFDEPLGKNDGSIAGVRYFEAKPLHGSFIKPELVEVGDFPEESLFDDDEL</sequence>
<accession>A0A167DPY3</accession>
<dbReference type="GO" id="GO:0051010">
    <property type="term" value="F:microtubule plus-end binding"/>
    <property type="evidence" value="ECO:0007669"/>
    <property type="project" value="TreeGrafter"/>
</dbReference>
<evidence type="ECO:0000259" key="6">
    <source>
        <dbReference type="PROSITE" id="PS50245"/>
    </source>
</evidence>
<evidence type="ECO:0000256" key="4">
    <source>
        <dbReference type="ARBA" id="ARBA00025779"/>
    </source>
</evidence>
<dbReference type="InterPro" id="IPR045172">
    <property type="entry name" value="TBCB_Ubl"/>
</dbReference>
<dbReference type="Gene3D" id="2.30.30.190">
    <property type="entry name" value="CAP Gly-rich-like domain"/>
    <property type="match status" value="1"/>
</dbReference>